<dbReference type="KEGG" id="raq:Rahaq2_1694"/>
<evidence type="ECO:0000313" key="1">
    <source>
        <dbReference type="EMBL" id="AEX51569.1"/>
    </source>
</evidence>
<accession>H2IT50</accession>
<reference evidence="1 2" key="1">
    <citation type="journal article" date="2012" name="J. Bacteriol.">
        <title>Complete Genome Sequence of Rahnella aquatilis CIP 78.65.</title>
        <authorList>
            <person name="Martinez R.J."/>
            <person name="Bruce D."/>
            <person name="Detter C."/>
            <person name="Goodwin L.A."/>
            <person name="Han J."/>
            <person name="Han C.S."/>
            <person name="Held B."/>
            <person name="Land M.L."/>
            <person name="Mikhailova N."/>
            <person name="Nolan M."/>
            <person name="Pennacchio L."/>
            <person name="Pitluck S."/>
            <person name="Tapia R."/>
            <person name="Woyke T."/>
            <person name="Sobecky P.A."/>
        </authorList>
    </citation>
    <scope>NUCLEOTIDE SEQUENCE [LARGE SCALE GENOMIC DNA]</scope>
    <source>
        <strain evidence="2">ATCC 33071 / DSM 4594 / JCM 1683 / NBRC 105701 / NCIMB 13365 / CIP 78.65</strain>
    </source>
</reference>
<name>H2IT50_RAHAC</name>
<dbReference type="HOGENOM" id="CLU_2668419_0_0_6"/>
<dbReference type="Proteomes" id="UP000009010">
    <property type="component" value="Chromosome"/>
</dbReference>
<organism evidence="1 2">
    <name type="scientific">Rahnella aquatilis (strain ATCC 33071 / DSM 4594 / JCM 1683 / NBRC 105701 / NCIMB 13365 / CIP 78.65)</name>
    <dbReference type="NCBI Taxonomy" id="745277"/>
    <lineage>
        <taxon>Bacteria</taxon>
        <taxon>Pseudomonadati</taxon>
        <taxon>Pseudomonadota</taxon>
        <taxon>Gammaproteobacteria</taxon>
        <taxon>Enterobacterales</taxon>
        <taxon>Yersiniaceae</taxon>
        <taxon>Rahnella</taxon>
    </lineage>
</organism>
<protein>
    <submittedName>
        <fullName evidence="1">Uncharacterized protein</fullName>
    </submittedName>
</protein>
<gene>
    <name evidence="1" type="ordered locus">Rahaq2_1694</name>
</gene>
<proteinExistence type="predicted"/>
<dbReference type="AlphaFoldDB" id="H2IT50"/>
<keyword evidence="2" id="KW-1185">Reference proteome</keyword>
<dbReference type="EMBL" id="CP003244">
    <property type="protein sequence ID" value="AEX51569.1"/>
    <property type="molecule type" value="Genomic_DNA"/>
</dbReference>
<sequence>MRIGAMDSSRIPMQLTRQIILLVLSRCRNTLLLPFEHPVRANFRIQIDIEFILTKYWMVRLLLGDSLFDGESLFL</sequence>
<reference evidence="2" key="2">
    <citation type="submission" date="2012-01" db="EMBL/GenBank/DDBJ databases">
        <title>Complete sequence of chromosome of Rahnella aquatilis CIP 78.65.</title>
        <authorList>
            <person name="Lucas S."/>
            <person name="Han J."/>
            <person name="Lapidus A."/>
            <person name="Cheng J.-F."/>
            <person name="Goodwin L."/>
            <person name="Pitluck S."/>
            <person name="Peters L."/>
            <person name="Ovchinnikova G."/>
            <person name="Held B."/>
            <person name="Detter J.C."/>
            <person name="Han C."/>
            <person name="Tapia R."/>
            <person name="Land M."/>
            <person name="Hauser L."/>
            <person name="Kyrpides N."/>
            <person name="Ivanova N."/>
            <person name="Pagani I."/>
            <person name="Sobecky P."/>
            <person name="Martinez R."/>
            <person name="Woyke T."/>
        </authorList>
    </citation>
    <scope>NUCLEOTIDE SEQUENCE [LARGE SCALE GENOMIC DNA]</scope>
    <source>
        <strain evidence="2">ATCC 33071 / DSM 4594 / JCM 1683 / NBRC 105701 / NCIMB 13365 / CIP 78.65</strain>
    </source>
</reference>
<evidence type="ECO:0000313" key="2">
    <source>
        <dbReference type="Proteomes" id="UP000009010"/>
    </source>
</evidence>